<accession>A0ABP0HY75</accession>
<dbReference type="Proteomes" id="UP001642464">
    <property type="component" value="Unassembled WGS sequence"/>
</dbReference>
<name>A0ABP0HY75_9DINO</name>
<evidence type="ECO:0000313" key="2">
    <source>
        <dbReference type="EMBL" id="CAK8995172.1"/>
    </source>
</evidence>
<evidence type="ECO:0000313" key="3">
    <source>
        <dbReference type="Proteomes" id="UP001642464"/>
    </source>
</evidence>
<sequence>MLKQHHWSQVDMNEFCHQHSLPVGPVQQLPIADGEAGEAVAEEEAAAQPKPVEGEDDLVMDDADVTDWQEYVSLHPTIELLPAGSFAKNLPYRCTACRTRAWPSGKVNDFCAPKLKIVKHFLKQHLTSLTHIRNMRRAGKPHGDGDVEMDGEKEESAICSDHAETARSLYLYKDEFHLWCSMANFEEQTSMTRHQYWYDANSNCWYVRHQDCTKFMKSTGRNQDRPVCDKCLTVGDSHSIVRSAQRFAVKHLAAELLSLRLFGGAEAVKEVMEKAQGLQVYKTNKLMIQQVCDKTAAKLQQWVRGAWMTDHKPSAPVQRFLDTVVRPSLQCNVANIPEKLSEVAATFHAIVSSGQASDSEMMNLQMASAAMSGQLESHPLLIGLCLQTSRMLEKRSRGITKMSGRRSVESEQATELIKDAGVQLAFATGNSRLAQEFGLSSASGHFCLDQMEKHSLPSAALALCFPSDLENNFVIADQRTLGAVLRLHAVIFDAATSHAWIRKALHGQIDDINKDEGFICLDLFALLSHDKERKMGWPSGSAFLARQTREVLQACALSAVVLTLTKSAEEELFSRGIGYFRSSARHALKISKDLNGLKAPKNGGEKCGALHASVEHVDDDEMDGQGEKGEAGQAGASKSACFNLLQQVVSETKAWASDAQGASDALPAEDAAPTGADHHDLKGIPDPKEFQALLTATNSKSPFGADALGSHHKDEADRNYMPNTLFTALAIKGNSRQELFNKLLRLCITLRCCFGGADTGFLRNPLMCRKVARKLNWHQHFGSKCRGSGQVVLVKLPGKSNQSQVEIAMVMTLWRGVRQPKPCVAEELPLEWTCSSTSTAHVLRIESLVCILDVAKSEEHDHGMNITLTKESAEALTKVEDVELWTVGHTMVRGSNRALGGSGNVDFSGQKKSGTVPKPKAKRKRKVEEVEEQQEPMNADLFRRSAPGRAAIQRALDEINVKDQAMFQKTPMFDLEGKCRLKLEGASQFSWDALREAAPEMLECMYFGKDKYRLVKSPPLYGEAVYKHLSSILAHLARSSRTSWQQFLKETMDYLQLC</sequence>
<reference evidence="2 3" key="1">
    <citation type="submission" date="2024-02" db="EMBL/GenBank/DDBJ databases">
        <authorList>
            <person name="Chen Y."/>
            <person name="Shah S."/>
            <person name="Dougan E. K."/>
            <person name="Thang M."/>
            <person name="Chan C."/>
        </authorList>
    </citation>
    <scope>NUCLEOTIDE SEQUENCE [LARGE SCALE GENOMIC DNA]</scope>
</reference>
<proteinExistence type="predicted"/>
<comment type="caution">
    <text evidence="2">The sequence shown here is derived from an EMBL/GenBank/DDBJ whole genome shotgun (WGS) entry which is preliminary data.</text>
</comment>
<evidence type="ECO:0000256" key="1">
    <source>
        <dbReference type="SAM" id="MobiDB-lite"/>
    </source>
</evidence>
<feature type="region of interest" description="Disordered" evidence="1">
    <location>
        <begin position="897"/>
        <end position="935"/>
    </location>
</feature>
<gene>
    <name evidence="2" type="ORF">SCF082_LOCUS4236</name>
</gene>
<dbReference type="EMBL" id="CAXAMM010002210">
    <property type="protein sequence ID" value="CAK8995172.1"/>
    <property type="molecule type" value="Genomic_DNA"/>
</dbReference>
<feature type="region of interest" description="Disordered" evidence="1">
    <location>
        <begin position="660"/>
        <end position="684"/>
    </location>
</feature>
<protein>
    <submittedName>
        <fullName evidence="2">Uncharacterized protein</fullName>
    </submittedName>
</protein>
<organism evidence="2 3">
    <name type="scientific">Durusdinium trenchii</name>
    <dbReference type="NCBI Taxonomy" id="1381693"/>
    <lineage>
        <taxon>Eukaryota</taxon>
        <taxon>Sar</taxon>
        <taxon>Alveolata</taxon>
        <taxon>Dinophyceae</taxon>
        <taxon>Suessiales</taxon>
        <taxon>Symbiodiniaceae</taxon>
        <taxon>Durusdinium</taxon>
    </lineage>
</organism>
<keyword evidence="3" id="KW-1185">Reference proteome</keyword>
<feature type="non-terminal residue" evidence="2">
    <location>
        <position position="1058"/>
    </location>
</feature>
<feature type="region of interest" description="Disordered" evidence="1">
    <location>
        <begin position="33"/>
        <end position="56"/>
    </location>
</feature>